<feature type="compositionally biased region" description="Acidic residues" evidence="1">
    <location>
        <begin position="8"/>
        <end position="18"/>
    </location>
</feature>
<evidence type="ECO:0000313" key="2">
    <source>
        <dbReference type="EMBL" id="GBB99743.1"/>
    </source>
</evidence>
<comment type="caution">
    <text evidence="2">The sequence shown here is derived from an EMBL/GenBank/DDBJ whole genome shotgun (WGS) entry which is preliminary data.</text>
</comment>
<evidence type="ECO:0000256" key="1">
    <source>
        <dbReference type="SAM" id="MobiDB-lite"/>
    </source>
</evidence>
<proteinExistence type="predicted"/>
<dbReference type="Proteomes" id="UP000247702">
    <property type="component" value="Unassembled WGS sequence"/>
</dbReference>
<reference evidence="2 3" key="1">
    <citation type="submission" date="2017-11" db="EMBL/GenBank/DDBJ databases">
        <title>The genome of Rhizophagus clarus HR1 reveals common genetic basis of auxotrophy among arbuscular mycorrhizal fungi.</title>
        <authorList>
            <person name="Kobayashi Y."/>
        </authorList>
    </citation>
    <scope>NUCLEOTIDE SEQUENCE [LARGE SCALE GENOMIC DNA]</scope>
    <source>
        <strain evidence="2 3">HR1</strain>
    </source>
</reference>
<protein>
    <submittedName>
        <fullName evidence="2">Uncharacterized protein</fullName>
    </submittedName>
</protein>
<feature type="non-terminal residue" evidence="2">
    <location>
        <position position="1"/>
    </location>
</feature>
<sequence>EGNINDNDTNENDDDVDTNEVVNKDEGDDIYNNMNEDDKDDNNDDDNDDDDKNNIDEEYEYTNLPDFPDIVYSEFMELVSTHHLSNSAENDVLKWFHKHYLQENIVLPKSTIKRREFINSMNIKHSLYVKTKVMEYENVKYYLYYCPIFDAVKEFLSNSDILKYC</sequence>
<feature type="compositionally biased region" description="Acidic residues" evidence="1">
    <location>
        <begin position="35"/>
        <end position="59"/>
    </location>
</feature>
<evidence type="ECO:0000313" key="3">
    <source>
        <dbReference type="Proteomes" id="UP000247702"/>
    </source>
</evidence>
<feature type="region of interest" description="Disordered" evidence="1">
    <location>
        <begin position="1"/>
        <end position="59"/>
    </location>
</feature>
<organism evidence="2 3">
    <name type="scientific">Rhizophagus clarus</name>
    <dbReference type="NCBI Taxonomy" id="94130"/>
    <lineage>
        <taxon>Eukaryota</taxon>
        <taxon>Fungi</taxon>
        <taxon>Fungi incertae sedis</taxon>
        <taxon>Mucoromycota</taxon>
        <taxon>Glomeromycotina</taxon>
        <taxon>Glomeromycetes</taxon>
        <taxon>Glomerales</taxon>
        <taxon>Glomeraceae</taxon>
        <taxon>Rhizophagus</taxon>
    </lineage>
</organism>
<name>A0A2Z6RC70_9GLOM</name>
<dbReference type="EMBL" id="BEXD01002905">
    <property type="protein sequence ID" value="GBB99743.1"/>
    <property type="molecule type" value="Genomic_DNA"/>
</dbReference>
<gene>
    <name evidence="2" type="ORF">RclHR1_36120001</name>
</gene>
<keyword evidence="3" id="KW-1185">Reference proteome</keyword>
<dbReference type="AlphaFoldDB" id="A0A2Z6RC70"/>
<accession>A0A2Z6RC70</accession>